<reference evidence="11" key="1">
    <citation type="submission" date="2017-02" db="UniProtKB">
        <authorList>
            <consortium name="WormBaseParasite"/>
        </authorList>
    </citation>
    <scope>IDENTIFICATION</scope>
</reference>
<dbReference type="Proteomes" id="UP000274756">
    <property type="component" value="Unassembled WGS sequence"/>
</dbReference>
<dbReference type="Gene3D" id="1.10.3730.20">
    <property type="match status" value="1"/>
</dbReference>
<dbReference type="WBParaSite" id="DME_0000888601-mRNA-1">
    <property type="protein sequence ID" value="DME_0000888601-mRNA-1"/>
    <property type="gene ID" value="DME_0000888601"/>
</dbReference>
<sequence>MCLQVKNYSDDKNVQFLYKYFGIILLILQQASMPLLARLSRYRKPSEVFITTVNVLTMEVIKLVVCSVVVAVNENSLRRFLAQFHVAVIQEPTEMFKLCVPGLIYAFQNNLYYIALSHLDAAVFYLLYQTKILTTTIFLRIFLGRSFSLRQWLALVLLIIGVADLHLNHKSPKLSPGIEQNPTLGLIAVFMMCVTSAFAGVYLEKILKQSAISIWMQNVRLSLVSIPLCATSMLLKDYAVITKDGAFRGFDLLVWIMTISNSVGGILISIVVKYADNILKAYAQSIAIIGAAIGSWIFFDFTPNFEFILASSIVILSVYIYTAYPYKTAQTV</sequence>
<dbReference type="AlphaFoldDB" id="A0A0N4UM33"/>
<evidence type="ECO:0000313" key="10">
    <source>
        <dbReference type="Proteomes" id="UP000274756"/>
    </source>
</evidence>
<name>A0A0N4UM33_DRAME</name>
<dbReference type="InterPro" id="IPR007271">
    <property type="entry name" value="Nuc_sug_transpt"/>
</dbReference>
<keyword evidence="6 7" id="KW-0472">Membrane</keyword>
<reference evidence="8 10" key="2">
    <citation type="submission" date="2018-11" db="EMBL/GenBank/DDBJ databases">
        <authorList>
            <consortium name="Pathogen Informatics"/>
        </authorList>
    </citation>
    <scope>NUCLEOTIDE SEQUENCE [LARGE SCALE GENOMIC DNA]</scope>
</reference>
<evidence type="ECO:0000256" key="6">
    <source>
        <dbReference type="ARBA" id="ARBA00023136"/>
    </source>
</evidence>
<feature type="transmembrane region" description="Helical" evidence="7">
    <location>
        <begin position="279"/>
        <end position="299"/>
    </location>
</feature>
<feature type="transmembrane region" description="Helical" evidence="7">
    <location>
        <begin position="219"/>
        <end position="240"/>
    </location>
</feature>
<evidence type="ECO:0000256" key="1">
    <source>
        <dbReference type="ARBA" id="ARBA00004141"/>
    </source>
</evidence>
<dbReference type="PIRSF" id="PIRSF005799">
    <property type="entry name" value="UDP-gal_transpt"/>
    <property type="match status" value="1"/>
</dbReference>
<comment type="similarity">
    <text evidence="2">Belongs to the nucleotide-sugar transporter family. SLC35A subfamily.</text>
</comment>
<evidence type="ECO:0000256" key="2">
    <source>
        <dbReference type="ARBA" id="ARBA00009976"/>
    </source>
</evidence>
<dbReference type="STRING" id="318479.A0A0N4UM33"/>
<feature type="transmembrane region" description="Helical" evidence="7">
    <location>
        <begin position="252"/>
        <end position="272"/>
    </location>
</feature>
<comment type="subcellular location">
    <subcellularLocation>
        <location evidence="1">Membrane</location>
        <topology evidence="1">Multi-pass membrane protein</topology>
    </subcellularLocation>
</comment>
<keyword evidence="4 7" id="KW-0812">Transmembrane</keyword>
<protein>
    <submittedName>
        <fullName evidence="11">UDP-N-acetylglucosamine transporter</fullName>
    </submittedName>
</protein>
<feature type="transmembrane region" description="Helical" evidence="7">
    <location>
        <begin position="149"/>
        <end position="167"/>
    </location>
</feature>
<keyword evidence="3" id="KW-0813">Transport</keyword>
<evidence type="ECO:0000313" key="11">
    <source>
        <dbReference type="WBParaSite" id="DME_0000888601-mRNA-1"/>
    </source>
</evidence>
<feature type="transmembrane region" description="Helical" evidence="7">
    <location>
        <begin position="111"/>
        <end position="128"/>
    </location>
</feature>
<evidence type="ECO:0000256" key="4">
    <source>
        <dbReference type="ARBA" id="ARBA00022692"/>
    </source>
</evidence>
<evidence type="ECO:0000313" key="9">
    <source>
        <dbReference type="Proteomes" id="UP000038040"/>
    </source>
</evidence>
<keyword evidence="3" id="KW-0762">Sugar transport</keyword>
<dbReference type="SUPFAM" id="SSF103481">
    <property type="entry name" value="Multidrug resistance efflux transporter EmrE"/>
    <property type="match status" value="1"/>
</dbReference>
<dbReference type="OrthoDB" id="408493at2759"/>
<feature type="transmembrane region" description="Helical" evidence="7">
    <location>
        <begin position="305"/>
        <end position="324"/>
    </location>
</feature>
<dbReference type="Proteomes" id="UP000038040">
    <property type="component" value="Unplaced"/>
</dbReference>
<organism evidence="9 11">
    <name type="scientific">Dracunculus medinensis</name>
    <name type="common">Guinea worm</name>
    <dbReference type="NCBI Taxonomy" id="318479"/>
    <lineage>
        <taxon>Eukaryota</taxon>
        <taxon>Metazoa</taxon>
        <taxon>Ecdysozoa</taxon>
        <taxon>Nematoda</taxon>
        <taxon>Chromadorea</taxon>
        <taxon>Rhabditida</taxon>
        <taxon>Spirurina</taxon>
        <taxon>Dracunculoidea</taxon>
        <taxon>Dracunculidae</taxon>
        <taxon>Dracunculus</taxon>
    </lineage>
</organism>
<gene>
    <name evidence="8" type="ORF">DME_LOCUS2732</name>
</gene>
<dbReference type="NCBIfam" id="TIGR00803">
    <property type="entry name" value="nst"/>
    <property type="match status" value="1"/>
</dbReference>
<evidence type="ECO:0000313" key="8">
    <source>
        <dbReference type="EMBL" id="VDN52759.1"/>
    </source>
</evidence>
<evidence type="ECO:0000256" key="5">
    <source>
        <dbReference type="ARBA" id="ARBA00022989"/>
    </source>
</evidence>
<keyword evidence="5 7" id="KW-1133">Transmembrane helix</keyword>
<accession>A0A0N4UM33</accession>
<feature type="transmembrane region" description="Helical" evidence="7">
    <location>
        <begin position="16"/>
        <end position="36"/>
    </location>
</feature>
<feature type="transmembrane region" description="Helical" evidence="7">
    <location>
        <begin position="187"/>
        <end position="207"/>
    </location>
</feature>
<dbReference type="InterPro" id="IPR037185">
    <property type="entry name" value="EmrE-like"/>
</dbReference>
<dbReference type="GO" id="GO:0015165">
    <property type="term" value="F:pyrimidine nucleotide-sugar transmembrane transporter activity"/>
    <property type="evidence" value="ECO:0007669"/>
    <property type="project" value="InterPro"/>
</dbReference>
<evidence type="ECO:0000256" key="3">
    <source>
        <dbReference type="ARBA" id="ARBA00022597"/>
    </source>
</evidence>
<dbReference type="GO" id="GO:0000139">
    <property type="term" value="C:Golgi membrane"/>
    <property type="evidence" value="ECO:0007669"/>
    <property type="project" value="InterPro"/>
</dbReference>
<evidence type="ECO:0000256" key="7">
    <source>
        <dbReference type="SAM" id="Phobius"/>
    </source>
</evidence>
<feature type="transmembrane region" description="Helical" evidence="7">
    <location>
        <begin position="48"/>
        <end position="72"/>
    </location>
</feature>
<dbReference type="EMBL" id="UYYG01000077">
    <property type="protein sequence ID" value="VDN52759.1"/>
    <property type="molecule type" value="Genomic_DNA"/>
</dbReference>
<proteinExistence type="inferred from homology"/>
<keyword evidence="10" id="KW-1185">Reference proteome</keyword>
<dbReference type="PANTHER" id="PTHR10231">
    <property type="entry name" value="NUCLEOTIDE-SUGAR TRANSMEMBRANE TRANSPORTER"/>
    <property type="match status" value="1"/>
</dbReference>
<dbReference type="Pfam" id="PF04142">
    <property type="entry name" value="Nuc_sug_transp"/>
    <property type="match status" value="1"/>
</dbReference>